<organism evidence="1">
    <name type="scientific">uncultured Pleomorphomonas sp</name>
    <dbReference type="NCBI Taxonomy" id="442121"/>
    <lineage>
        <taxon>Bacteria</taxon>
        <taxon>Pseudomonadati</taxon>
        <taxon>Pseudomonadota</taxon>
        <taxon>Alphaproteobacteria</taxon>
        <taxon>Hyphomicrobiales</taxon>
        <taxon>Pleomorphomonadaceae</taxon>
        <taxon>Pleomorphomonas</taxon>
        <taxon>environmental samples</taxon>
    </lineage>
</organism>
<name>A0A212LMS3_9HYPH</name>
<reference evidence="1" key="1">
    <citation type="submission" date="2016-08" db="EMBL/GenBank/DDBJ databases">
        <authorList>
            <person name="Seilhamer J.J."/>
        </authorList>
    </citation>
    <scope>NUCLEOTIDE SEQUENCE</scope>
    <source>
        <strain evidence="1">86</strain>
    </source>
</reference>
<gene>
    <name evidence="1" type="ORF">KL86PLE_90102</name>
</gene>
<evidence type="ECO:0000313" key="1">
    <source>
        <dbReference type="EMBL" id="SCM78834.1"/>
    </source>
</evidence>
<dbReference type="AlphaFoldDB" id="A0A212LMS3"/>
<protein>
    <submittedName>
        <fullName evidence="1">Uncharacterized protein</fullName>
    </submittedName>
</protein>
<sequence>MFQFLPAPGGNAAVSDPVKNSEAEAEIWQWCNPAARNGAAAGRRCCETRLTYGSGRGIPVLHGNALSH</sequence>
<proteinExistence type="predicted"/>
<dbReference type="EMBL" id="FMJD01000013">
    <property type="protein sequence ID" value="SCM78834.1"/>
    <property type="molecule type" value="Genomic_DNA"/>
</dbReference>
<accession>A0A212LMS3</accession>